<gene>
    <name evidence="1" type="ORF">DHETER_LOCUS1363</name>
</gene>
<name>A0ACA9KAR4_9GLOM</name>
<comment type="caution">
    <text evidence="1">The sequence shown here is derived from an EMBL/GenBank/DDBJ whole genome shotgun (WGS) entry which is preliminary data.</text>
</comment>
<evidence type="ECO:0000313" key="1">
    <source>
        <dbReference type="EMBL" id="CAG8462837.1"/>
    </source>
</evidence>
<dbReference type="Proteomes" id="UP000789702">
    <property type="component" value="Unassembled WGS sequence"/>
</dbReference>
<accession>A0ACA9KAR4</accession>
<evidence type="ECO:0000313" key="2">
    <source>
        <dbReference type="Proteomes" id="UP000789702"/>
    </source>
</evidence>
<protein>
    <submittedName>
        <fullName evidence="1">1325_t:CDS:1</fullName>
    </submittedName>
</protein>
<dbReference type="EMBL" id="CAJVPU010000815">
    <property type="protein sequence ID" value="CAG8462837.1"/>
    <property type="molecule type" value="Genomic_DNA"/>
</dbReference>
<keyword evidence="2" id="KW-1185">Reference proteome</keyword>
<reference evidence="1" key="1">
    <citation type="submission" date="2021-06" db="EMBL/GenBank/DDBJ databases">
        <authorList>
            <person name="Kallberg Y."/>
            <person name="Tangrot J."/>
            <person name="Rosling A."/>
        </authorList>
    </citation>
    <scope>NUCLEOTIDE SEQUENCE</scope>
    <source>
        <strain evidence="1">IL203A</strain>
    </source>
</reference>
<sequence>MKNEISTGSSDLTVQAGASFAKYYTQQTYGELQKGESKYLFESPTEPVTSILSSQQDIVDDDLAKIPSNSQNIAPTISYKQKKEQGLIQEISAGDSQDDIFPSTQDHDSISVEYVTEILLISG</sequence>
<proteinExistence type="predicted"/>
<organism evidence="1 2">
    <name type="scientific">Dentiscutata heterogama</name>
    <dbReference type="NCBI Taxonomy" id="1316150"/>
    <lineage>
        <taxon>Eukaryota</taxon>
        <taxon>Fungi</taxon>
        <taxon>Fungi incertae sedis</taxon>
        <taxon>Mucoromycota</taxon>
        <taxon>Glomeromycotina</taxon>
        <taxon>Glomeromycetes</taxon>
        <taxon>Diversisporales</taxon>
        <taxon>Gigasporaceae</taxon>
        <taxon>Dentiscutata</taxon>
    </lineage>
</organism>